<evidence type="ECO:0000313" key="1">
    <source>
        <dbReference type="EMBL" id="EIA63156.1"/>
    </source>
</evidence>
<accession>A0ABP2NQJ4</accession>
<gene>
    <name evidence="1" type="ORF">cco14_07265</name>
</gene>
<sequence>MSNKVLINKQEVQFGTKGNQIFCTSLDVA</sequence>
<dbReference type="EMBL" id="AIMT01000070">
    <property type="protein sequence ID" value="EIA63156.1"/>
    <property type="molecule type" value="Genomic_DNA"/>
</dbReference>
<name>A0ABP2NQJ4_CAMCO</name>
<evidence type="ECO:0000313" key="2">
    <source>
        <dbReference type="Proteomes" id="UP000005511"/>
    </source>
</evidence>
<proteinExistence type="predicted"/>
<reference evidence="1 2" key="1">
    <citation type="submission" date="2010-09" db="EMBL/GenBank/DDBJ databases">
        <authorList>
            <person name="Richards V."/>
            <person name="Lefebure T."/>
            <person name="Suzuki H."/>
            <person name="Pavinski Bitar P."/>
            <person name="Stanhope M."/>
        </authorList>
    </citation>
    <scope>NUCLEOTIDE SEQUENCE [LARGE SCALE GENOMIC DNA]</scope>
    <source>
        <strain evidence="1 2">80352</strain>
    </source>
</reference>
<organism evidence="1 2">
    <name type="scientific">Campylobacter coli 80352</name>
    <dbReference type="NCBI Taxonomy" id="887288"/>
    <lineage>
        <taxon>Bacteria</taxon>
        <taxon>Pseudomonadati</taxon>
        <taxon>Campylobacterota</taxon>
        <taxon>Epsilonproteobacteria</taxon>
        <taxon>Campylobacterales</taxon>
        <taxon>Campylobacteraceae</taxon>
        <taxon>Campylobacter</taxon>
    </lineage>
</organism>
<feature type="non-terminal residue" evidence="1">
    <location>
        <position position="29"/>
    </location>
</feature>
<protein>
    <submittedName>
        <fullName evidence="1">Cpp32</fullName>
    </submittedName>
</protein>
<dbReference type="Proteomes" id="UP000005511">
    <property type="component" value="Unassembled WGS sequence"/>
</dbReference>
<keyword evidence="2" id="KW-1185">Reference proteome</keyword>
<comment type="caution">
    <text evidence="1">The sequence shown here is derived from an EMBL/GenBank/DDBJ whole genome shotgun (WGS) entry which is preliminary data.</text>
</comment>